<keyword evidence="2" id="KW-1185">Reference proteome</keyword>
<accession>A0A2M9CRE4</accession>
<proteinExistence type="predicted"/>
<dbReference type="RefSeq" id="WP_100313227.1">
    <property type="nucleotide sequence ID" value="NZ_PGFG01000001.1"/>
</dbReference>
<name>A0A2M9CRE4_9BACT</name>
<dbReference type="Proteomes" id="UP000230000">
    <property type="component" value="Unassembled WGS sequence"/>
</dbReference>
<dbReference type="EMBL" id="PGFG01000001">
    <property type="protein sequence ID" value="PJJ74510.1"/>
    <property type="molecule type" value="Genomic_DNA"/>
</dbReference>
<sequence length="581" mass="61070">MKLFTNHRVAAYAVLATLLLLTTRGFAQLKIGSNPTNIQKSAILELESDRQGLLLTRLTDTLQINSYTPPDGMIIYLNKAPNPGLYVRRNGYWAQLSVAADDSTAFWRRGGNWGTDSAGNFLGTRDAKPVAIGANGTEAIHITQNGNLELPNLQQTTDSLQVLVIDPSNGNIIKRRNLSNAAFRDAIQILNGLRNEGITLKADSSTTNPALGFTASSADSSITLNIPVVNNTTQTAGLLTYADYLKLQYAASNWSTAFDPINPDNNGLTVDNTAKVITLHAADASHPGAVTAAAQTFGGDKTFNNNVNIIQNLGVTGNSTIGGTLSVTGTTTLSSNATVGGTLGVTGNATFNNNATIQGNATVNGNTVLNGNPGSTLTLTNIGNAAPTDNNVLIRNSSGVVLQKTLNQAAFKQLQVGKDASQHDIYIDSSAANKTIINIPTAAYNVRGVMDTTAQTFAGSKSFRDSLAIGSTATPNSTLQVQGSFALAIKTVTSTYTATANDHTILADCSSGPITITLPNPSGMAGRIYTIKKVGNGGIDNTLTIQPTGGQIEGGTSYTIYNDWTFVTLQTDGTNWYIIQK</sequence>
<dbReference type="AlphaFoldDB" id="A0A2M9CRE4"/>
<dbReference type="SUPFAM" id="SSF51161">
    <property type="entry name" value="Trimeric LpxA-like enzymes"/>
    <property type="match status" value="1"/>
</dbReference>
<gene>
    <name evidence="1" type="ORF">BXY57_0068</name>
</gene>
<evidence type="ECO:0000313" key="2">
    <source>
        <dbReference type="Proteomes" id="UP000230000"/>
    </source>
</evidence>
<dbReference type="InterPro" id="IPR011004">
    <property type="entry name" value="Trimer_LpxA-like_sf"/>
</dbReference>
<comment type="caution">
    <text evidence="1">The sequence shown here is derived from an EMBL/GenBank/DDBJ whole genome shotgun (WGS) entry which is preliminary data.</text>
</comment>
<dbReference type="OrthoDB" id="657052at2"/>
<reference evidence="1 2" key="1">
    <citation type="submission" date="2017-11" db="EMBL/GenBank/DDBJ databases">
        <title>Genomic Encyclopedia of Archaeal and Bacterial Type Strains, Phase II (KMG-II): From Individual Species to Whole Genera.</title>
        <authorList>
            <person name="Goeker M."/>
        </authorList>
    </citation>
    <scope>NUCLEOTIDE SEQUENCE [LARGE SCALE GENOMIC DNA]</scope>
    <source>
        <strain evidence="1 2">DSM 27268</strain>
    </source>
</reference>
<organism evidence="1 2">
    <name type="scientific">Thermoflavifilum aggregans</name>
    <dbReference type="NCBI Taxonomy" id="454188"/>
    <lineage>
        <taxon>Bacteria</taxon>
        <taxon>Pseudomonadati</taxon>
        <taxon>Bacteroidota</taxon>
        <taxon>Chitinophagia</taxon>
        <taxon>Chitinophagales</taxon>
        <taxon>Chitinophagaceae</taxon>
        <taxon>Thermoflavifilum</taxon>
    </lineage>
</organism>
<evidence type="ECO:0000313" key="1">
    <source>
        <dbReference type="EMBL" id="PJJ74510.1"/>
    </source>
</evidence>
<protein>
    <submittedName>
        <fullName evidence="1">Uncharacterized protein</fullName>
    </submittedName>
</protein>